<proteinExistence type="predicted"/>
<dbReference type="Proteomes" id="UP000320179">
    <property type="component" value="Chromosome"/>
</dbReference>
<sequence length="163" mass="16693">MWEVMLGGSCALLVACSAEEVTEQGTGMTTYAIQVSIPLETDPCGVVTATASVQGPVRDIGPVSLEVMNDAIHGAIMDVPVGLQHQVFVKAYNSSGLAVYSGVSTVDVNQGGGGMGSANIFIYSSLENCPAGGTEGIRIHGRLESVTIDAVGSAAMLAPHLIR</sequence>
<reference evidence="1 2" key="1">
    <citation type="journal article" date="2019" name="Science">
        <title>Social genes are selection hotspots in kin groups of a soil microbe.</title>
        <authorList>
            <person name="Wielgoss S."/>
            <person name="Wolfensberger R."/>
            <person name="Sun L."/>
            <person name="Fiegna F."/>
            <person name="Velicer G.J."/>
        </authorList>
    </citation>
    <scope>NUCLEOTIDE SEQUENCE [LARGE SCALE GENOMIC DNA]</scope>
    <source>
        <strain evidence="1 2">MC3.5.9c15</strain>
    </source>
</reference>
<protein>
    <submittedName>
        <fullName evidence="1">Uncharacterized protein</fullName>
    </submittedName>
</protein>
<evidence type="ECO:0000313" key="2">
    <source>
        <dbReference type="Proteomes" id="UP000320179"/>
    </source>
</evidence>
<accession>A0AAE6KRB2</accession>
<organism evidence="1 2">
    <name type="scientific">Myxococcus xanthus</name>
    <dbReference type="NCBI Taxonomy" id="34"/>
    <lineage>
        <taxon>Bacteria</taxon>
        <taxon>Pseudomonadati</taxon>
        <taxon>Myxococcota</taxon>
        <taxon>Myxococcia</taxon>
        <taxon>Myxococcales</taxon>
        <taxon>Cystobacterineae</taxon>
        <taxon>Myxococcaceae</taxon>
        <taxon>Myxococcus</taxon>
    </lineage>
</organism>
<dbReference type="EMBL" id="CP017174">
    <property type="protein sequence ID" value="QDE67088.1"/>
    <property type="molecule type" value="Genomic_DNA"/>
</dbReference>
<gene>
    <name evidence="1" type="ORF">BHS09_08765</name>
</gene>
<evidence type="ECO:0000313" key="1">
    <source>
        <dbReference type="EMBL" id="QDE67088.1"/>
    </source>
</evidence>
<name>A0AAE6KRB2_MYXXA</name>
<dbReference type="AlphaFoldDB" id="A0AAE6KRB2"/>